<gene>
    <name evidence="2" type="ORF">F4Y60_07670</name>
</gene>
<dbReference type="AlphaFoldDB" id="A0A6B0Y4D1"/>
<sequence length="208" mass="23661">MPRSLFSYVVCYDSGFAPNPFHGYCTLATCKPGIRKHAQVGDWVVGTGSNARGVRRGRHLVYAMRVTEIISTAEYWNDPRFEKKKANLFYNWVAASGDNIYEPLGQDCWRQLSSYHSHEDGSRRDDHVGRDTGVKRILVSDDFVYFGAEGPQLPTRFHDGGNAQMLCSGRNYRRVRSEPVIGSFESWITSLAKSGFQGKPWDWVKRRG</sequence>
<organism evidence="2">
    <name type="scientific">Boseongicola sp. SB0664_bin_43</name>
    <dbReference type="NCBI Taxonomy" id="2604844"/>
    <lineage>
        <taxon>Bacteria</taxon>
        <taxon>Pseudomonadati</taxon>
        <taxon>Pseudomonadota</taxon>
        <taxon>Alphaproteobacteria</taxon>
        <taxon>Rhodobacterales</taxon>
        <taxon>Paracoccaceae</taxon>
        <taxon>Boseongicola</taxon>
    </lineage>
</organism>
<evidence type="ECO:0000259" key="1">
    <source>
        <dbReference type="Pfam" id="PF18753"/>
    </source>
</evidence>
<accession>A0A6B0Y4D1</accession>
<protein>
    <recommendedName>
        <fullName evidence="1">Nucleotide modification associated domain-containing protein</fullName>
    </recommendedName>
</protein>
<reference evidence="2" key="1">
    <citation type="submission" date="2019-09" db="EMBL/GenBank/DDBJ databases">
        <title>Characterisation of the sponge microbiome using genome-centric metagenomics.</title>
        <authorList>
            <person name="Engelberts J.P."/>
            <person name="Robbins S.J."/>
            <person name="De Goeij J.M."/>
            <person name="Aranda M."/>
            <person name="Bell S.C."/>
            <person name="Webster N.S."/>
        </authorList>
    </citation>
    <scope>NUCLEOTIDE SEQUENCE</scope>
    <source>
        <strain evidence="2">SB0664_bin_43</strain>
    </source>
</reference>
<dbReference type="Pfam" id="PF18753">
    <property type="entry name" value="Nmad2"/>
    <property type="match status" value="1"/>
</dbReference>
<feature type="domain" description="Nucleotide modification associated" evidence="1">
    <location>
        <begin position="4"/>
        <end position="205"/>
    </location>
</feature>
<proteinExistence type="predicted"/>
<dbReference type="EMBL" id="VXRY01000303">
    <property type="protein sequence ID" value="MXY33956.1"/>
    <property type="molecule type" value="Genomic_DNA"/>
</dbReference>
<name>A0A6B0Y4D1_9RHOB</name>
<evidence type="ECO:0000313" key="2">
    <source>
        <dbReference type="EMBL" id="MXY33956.1"/>
    </source>
</evidence>
<comment type="caution">
    <text evidence="2">The sequence shown here is derived from an EMBL/GenBank/DDBJ whole genome shotgun (WGS) entry which is preliminary data.</text>
</comment>
<dbReference type="InterPro" id="IPR041180">
    <property type="entry name" value="Nmad2"/>
</dbReference>